<dbReference type="AlphaFoldDB" id="A0A087U1V4"/>
<dbReference type="OMA" id="HFIYEKF"/>
<evidence type="ECO:0000313" key="1">
    <source>
        <dbReference type="EMBL" id="KFM71343.1"/>
    </source>
</evidence>
<organism evidence="1 2">
    <name type="scientific">Stegodyphus mimosarum</name>
    <name type="common">African social velvet spider</name>
    <dbReference type="NCBI Taxonomy" id="407821"/>
    <lineage>
        <taxon>Eukaryota</taxon>
        <taxon>Metazoa</taxon>
        <taxon>Ecdysozoa</taxon>
        <taxon>Arthropoda</taxon>
        <taxon>Chelicerata</taxon>
        <taxon>Arachnida</taxon>
        <taxon>Araneae</taxon>
        <taxon>Araneomorphae</taxon>
        <taxon>Entelegynae</taxon>
        <taxon>Eresoidea</taxon>
        <taxon>Eresidae</taxon>
        <taxon>Stegodyphus</taxon>
    </lineage>
</organism>
<keyword evidence="2" id="KW-1185">Reference proteome</keyword>
<protein>
    <submittedName>
        <fullName evidence="1">Uncharacterized protein</fullName>
    </submittedName>
</protein>
<dbReference type="OrthoDB" id="6423042at2759"/>
<evidence type="ECO:0000313" key="2">
    <source>
        <dbReference type="Proteomes" id="UP000054359"/>
    </source>
</evidence>
<accession>A0A087U1V4</accession>
<dbReference type="EMBL" id="KK117757">
    <property type="protein sequence ID" value="KFM71343.1"/>
    <property type="molecule type" value="Genomic_DNA"/>
</dbReference>
<gene>
    <name evidence="1" type="ORF">X975_14529</name>
</gene>
<feature type="non-terminal residue" evidence="1">
    <location>
        <position position="56"/>
    </location>
</feature>
<dbReference type="Proteomes" id="UP000054359">
    <property type="component" value="Unassembled WGS sequence"/>
</dbReference>
<reference evidence="1 2" key="1">
    <citation type="submission" date="2013-11" db="EMBL/GenBank/DDBJ databases">
        <title>Genome sequencing of Stegodyphus mimosarum.</title>
        <authorList>
            <person name="Bechsgaard J."/>
        </authorList>
    </citation>
    <scope>NUCLEOTIDE SEQUENCE [LARGE SCALE GENOMIC DNA]</scope>
</reference>
<proteinExistence type="predicted"/>
<sequence length="56" mass="6413">MAMGSCVKSVQNHLKRRIGNLHFIYEKFETVISQVESILNSRPLTPTSNDSDDYEI</sequence>
<name>A0A087U1V4_STEMI</name>